<evidence type="ECO:0000313" key="2">
    <source>
        <dbReference type="Proteomes" id="UP001549104"/>
    </source>
</evidence>
<dbReference type="InterPro" id="IPR010022">
    <property type="entry name" value="XkdX"/>
</dbReference>
<name>A0ABV2K9Q3_SPOPS</name>
<proteinExistence type="predicted"/>
<gene>
    <name evidence="1" type="ORF">ABIC55_002908</name>
</gene>
<comment type="caution">
    <text evidence="1">The sequence shown here is derived from an EMBL/GenBank/DDBJ whole genome shotgun (WGS) entry which is preliminary data.</text>
</comment>
<keyword evidence="2" id="KW-1185">Reference proteome</keyword>
<accession>A0ABV2K9Q3</accession>
<evidence type="ECO:0000313" key="1">
    <source>
        <dbReference type="EMBL" id="MET3657811.1"/>
    </source>
</evidence>
<dbReference type="Proteomes" id="UP001549104">
    <property type="component" value="Unassembled WGS sequence"/>
</dbReference>
<dbReference type="EMBL" id="JBEPME010000004">
    <property type="protein sequence ID" value="MET3657811.1"/>
    <property type="molecule type" value="Genomic_DNA"/>
</dbReference>
<dbReference type="RefSeq" id="WP_354313541.1">
    <property type="nucleotide sequence ID" value="NZ_JBEPME010000004.1"/>
</dbReference>
<protein>
    <submittedName>
        <fullName evidence="1">XkdX family phage protein</fullName>
    </submittedName>
</protein>
<dbReference type="Pfam" id="PF09693">
    <property type="entry name" value="Phage_XkdX"/>
    <property type="match status" value="1"/>
</dbReference>
<dbReference type="NCBIfam" id="TIGR01669">
    <property type="entry name" value="phage_XkdX"/>
    <property type="match status" value="1"/>
</dbReference>
<sequence length="49" mass="5791">MGDFYLNACMSYYPRFYTKDMVKVFVTADRITEEQYEEITGDEYKVSAA</sequence>
<reference evidence="1 2" key="1">
    <citation type="submission" date="2024-06" db="EMBL/GenBank/DDBJ databases">
        <title>Sorghum-associated microbial communities from plants grown in Nebraska, USA.</title>
        <authorList>
            <person name="Schachtman D."/>
        </authorList>
    </citation>
    <scope>NUCLEOTIDE SEQUENCE [LARGE SCALE GENOMIC DNA]</scope>
    <source>
        <strain evidence="1 2">1288</strain>
    </source>
</reference>
<organism evidence="1 2">
    <name type="scientific">Sporosarcina psychrophila</name>
    <name type="common">Bacillus psychrophilus</name>
    <dbReference type="NCBI Taxonomy" id="1476"/>
    <lineage>
        <taxon>Bacteria</taxon>
        <taxon>Bacillati</taxon>
        <taxon>Bacillota</taxon>
        <taxon>Bacilli</taxon>
        <taxon>Bacillales</taxon>
        <taxon>Caryophanaceae</taxon>
        <taxon>Sporosarcina</taxon>
    </lineage>
</organism>